<feature type="chain" id="PRO_5029747924" evidence="1">
    <location>
        <begin position="22"/>
        <end position="81"/>
    </location>
</feature>
<accession>A0A7J7RMS1</accession>
<dbReference type="Pfam" id="PF15854">
    <property type="entry name" value="GPR15L"/>
    <property type="match status" value="1"/>
</dbReference>
<protein>
    <submittedName>
        <fullName evidence="2">Colon-derived SUSD2 binding factor</fullName>
    </submittedName>
</protein>
<sequence length="81" mass="8901">MRALVLGGLLCTLLLCSSVFSVEGRRHPRPPAKPWKGKPCCSQVPDPALRTQKGHRVRICKPCKFKPASPFWVVPGALPQV</sequence>
<gene>
    <name evidence="2" type="ORF">mMyoMyo1_001647</name>
</gene>
<dbReference type="EMBL" id="JABWUV010000024">
    <property type="protein sequence ID" value="KAF6277337.1"/>
    <property type="molecule type" value="Genomic_DNA"/>
</dbReference>
<dbReference type="InterPro" id="IPR031713">
    <property type="entry name" value="GPR15L"/>
</dbReference>
<evidence type="ECO:0000313" key="3">
    <source>
        <dbReference type="Proteomes" id="UP000527355"/>
    </source>
</evidence>
<keyword evidence="1" id="KW-0732">Signal</keyword>
<evidence type="ECO:0000256" key="1">
    <source>
        <dbReference type="SAM" id="SignalP"/>
    </source>
</evidence>
<keyword evidence="3" id="KW-1185">Reference proteome</keyword>
<name>A0A7J7RMS1_MYOMY</name>
<dbReference type="VEuPathDB" id="HostDB:CUNH10orf99"/>
<evidence type="ECO:0000313" key="2">
    <source>
        <dbReference type="EMBL" id="KAF6277337.1"/>
    </source>
</evidence>
<reference evidence="2 3" key="1">
    <citation type="journal article" date="2020" name="Nature">
        <title>Six reference-quality genomes reveal evolution of bat adaptations.</title>
        <authorList>
            <person name="Jebb D."/>
            <person name="Huang Z."/>
            <person name="Pippel M."/>
            <person name="Hughes G.M."/>
            <person name="Lavrichenko K."/>
            <person name="Devanna P."/>
            <person name="Winkler S."/>
            <person name="Jermiin L.S."/>
            <person name="Skirmuntt E.C."/>
            <person name="Katzourakis A."/>
            <person name="Burkitt-Gray L."/>
            <person name="Ray D.A."/>
            <person name="Sullivan K.A.M."/>
            <person name="Roscito J.G."/>
            <person name="Kirilenko B.M."/>
            <person name="Davalos L.M."/>
            <person name="Corthals A.P."/>
            <person name="Power M.L."/>
            <person name="Jones G."/>
            <person name="Ransome R.D."/>
            <person name="Dechmann D.K.N."/>
            <person name="Locatelli A.G."/>
            <person name="Puechmaille S.J."/>
            <person name="Fedrigo O."/>
            <person name="Jarvis E.D."/>
            <person name="Hiller M."/>
            <person name="Vernes S.C."/>
            <person name="Myers E.W."/>
            <person name="Teeling E.C."/>
        </authorList>
    </citation>
    <scope>NUCLEOTIDE SEQUENCE [LARGE SCALE GENOMIC DNA]</scope>
    <source>
        <strain evidence="2">MMyoMyo1</strain>
        <tissue evidence="2">Flight muscle</tissue>
    </source>
</reference>
<comment type="caution">
    <text evidence="2">The sequence shown here is derived from an EMBL/GenBank/DDBJ whole genome shotgun (WGS) entry which is preliminary data.</text>
</comment>
<dbReference type="GO" id="GO:0001664">
    <property type="term" value="F:G protein-coupled receptor binding"/>
    <property type="evidence" value="ECO:0007669"/>
    <property type="project" value="InterPro"/>
</dbReference>
<organism evidence="2 3">
    <name type="scientific">Myotis myotis</name>
    <name type="common">Greater mouse-eared bat</name>
    <name type="synonym">Vespertilio myotis</name>
    <dbReference type="NCBI Taxonomy" id="51298"/>
    <lineage>
        <taxon>Eukaryota</taxon>
        <taxon>Metazoa</taxon>
        <taxon>Chordata</taxon>
        <taxon>Craniata</taxon>
        <taxon>Vertebrata</taxon>
        <taxon>Euteleostomi</taxon>
        <taxon>Mammalia</taxon>
        <taxon>Eutheria</taxon>
        <taxon>Laurasiatheria</taxon>
        <taxon>Chiroptera</taxon>
        <taxon>Yangochiroptera</taxon>
        <taxon>Vespertilionidae</taxon>
        <taxon>Myotis</taxon>
    </lineage>
</organism>
<proteinExistence type="predicted"/>
<dbReference type="Proteomes" id="UP000527355">
    <property type="component" value="Unassembled WGS sequence"/>
</dbReference>
<feature type="signal peptide" evidence="1">
    <location>
        <begin position="1"/>
        <end position="21"/>
    </location>
</feature>
<dbReference type="AlphaFoldDB" id="A0A7J7RMS1"/>